<dbReference type="Proteomes" id="UP000356253">
    <property type="component" value="Unassembled WGS sequence"/>
</dbReference>
<organism evidence="1 2">
    <name type="scientific">Mesonia oceanica</name>
    <dbReference type="NCBI Taxonomy" id="2687242"/>
    <lineage>
        <taxon>Bacteria</taxon>
        <taxon>Pseudomonadati</taxon>
        <taxon>Bacteroidota</taxon>
        <taxon>Flavobacteriia</taxon>
        <taxon>Flavobacteriales</taxon>
        <taxon>Flavobacteriaceae</taxon>
        <taxon>Mesonia</taxon>
    </lineage>
</organism>
<keyword evidence="2" id="KW-1185">Reference proteome</keyword>
<evidence type="ECO:0000313" key="2">
    <source>
        <dbReference type="Proteomes" id="UP000356253"/>
    </source>
</evidence>
<accession>A0AC61Y6Q0</accession>
<gene>
    <name evidence="1" type="primary">pbpE_1</name>
    <name evidence="1" type="ORF">FVB9532_01361</name>
</gene>
<protein>
    <submittedName>
        <fullName evidence="1">Penicillin-binding protein 4</fullName>
    </submittedName>
</protein>
<sequence>MITPKAFFFSLLIILSIACKNEHKPQEKKLSSKKEKQLTNYLNSELENTLGLAVAVIKDGELIYENYLGKENLSGKPVNKNTIFPLYSISKLITSTAIFQLIEENKLQLDDKISLYLDHLPKSWQTIKIKHLLSHSSGLPDYDVLSGKVSDSITFKKLTEKELRFEKGERWEYNQTNFWFLSKIIEKVTHKSYEEFVKENQFQHNQLLFSSNFIDPVKNRSFKYNFNPDTKQWEKVSLDFGDRTNAAGGINLTLNQFVEWTKDFDNNQLISPTTKEKMWTPFNYQQAFYFNNKKDEFLYGWEQYSSNNEISYGFTGGLVTGYRKFIHQDMTIIVFTNGLKEKPIHNKIISKIAGIVDSELN</sequence>
<comment type="caution">
    <text evidence="1">The sequence shown here is derived from an EMBL/GenBank/DDBJ whole genome shotgun (WGS) entry which is preliminary data.</text>
</comment>
<proteinExistence type="predicted"/>
<name>A0AC61Y6Q0_9FLAO</name>
<evidence type="ECO:0000313" key="1">
    <source>
        <dbReference type="EMBL" id="VVV00096.1"/>
    </source>
</evidence>
<dbReference type="EMBL" id="CABVMM010000004">
    <property type="protein sequence ID" value="VVV00096.1"/>
    <property type="molecule type" value="Genomic_DNA"/>
</dbReference>
<reference evidence="1" key="1">
    <citation type="submission" date="2019-09" db="EMBL/GenBank/DDBJ databases">
        <authorList>
            <person name="Rodrigo-Torres L."/>
            <person name="Arahal R. D."/>
            <person name="Lucena T."/>
        </authorList>
    </citation>
    <scope>NUCLEOTIDE SEQUENCE</scope>
    <source>
        <strain evidence="1">ISS653</strain>
    </source>
</reference>